<proteinExistence type="predicted"/>
<sequence>MYCDFCGKNLAGHVKYCRHCGRRLKDRLEDTRPLPVVDERMLTLNTVKRQAAHSLSWSNLALQKRFPFNKGQMQKLIYGIISFAIIVVLVYIIMTFKTLEEYQLLTALWATVLTVYTWRKSR</sequence>
<evidence type="ECO:0008006" key="3">
    <source>
        <dbReference type="Google" id="ProtNLM"/>
    </source>
</evidence>
<feature type="transmembrane region" description="Helical" evidence="1">
    <location>
        <begin position="76"/>
        <end position="96"/>
    </location>
</feature>
<evidence type="ECO:0000256" key="1">
    <source>
        <dbReference type="SAM" id="Phobius"/>
    </source>
</evidence>
<evidence type="ECO:0000313" key="2">
    <source>
        <dbReference type="EMBL" id="SCM81897.1"/>
    </source>
</evidence>
<reference evidence="2" key="1">
    <citation type="submission" date="2016-08" db="EMBL/GenBank/DDBJ databases">
        <authorList>
            <person name="Seilhamer J.J."/>
        </authorList>
    </citation>
    <scope>NUCLEOTIDE SEQUENCE</scope>
    <source>
        <strain evidence="2">86</strain>
    </source>
</reference>
<name>A0A212LWR9_9FIRM</name>
<keyword evidence="1" id="KW-0812">Transmembrane</keyword>
<dbReference type="EMBL" id="FMJE01000004">
    <property type="protein sequence ID" value="SCM81897.1"/>
    <property type="molecule type" value="Genomic_DNA"/>
</dbReference>
<keyword evidence="1" id="KW-0472">Membrane</keyword>
<dbReference type="AlphaFoldDB" id="A0A212LWR9"/>
<gene>
    <name evidence="2" type="ORF">KL86SPO_40382</name>
</gene>
<organism evidence="2">
    <name type="scientific">uncultured Sporomusa sp</name>
    <dbReference type="NCBI Taxonomy" id="307249"/>
    <lineage>
        <taxon>Bacteria</taxon>
        <taxon>Bacillati</taxon>
        <taxon>Bacillota</taxon>
        <taxon>Negativicutes</taxon>
        <taxon>Selenomonadales</taxon>
        <taxon>Sporomusaceae</taxon>
        <taxon>Sporomusa</taxon>
        <taxon>environmental samples</taxon>
    </lineage>
</organism>
<accession>A0A212LWR9</accession>
<dbReference type="RefSeq" id="WP_288184747.1">
    <property type="nucleotide sequence ID" value="NZ_LT608335.1"/>
</dbReference>
<keyword evidence="1" id="KW-1133">Transmembrane helix</keyword>
<protein>
    <recommendedName>
        <fullName evidence="3">Zinc ribbon domain-containing protein</fullName>
    </recommendedName>
</protein>